<name>A0A133XDG8_9RHOO</name>
<dbReference type="AlphaFoldDB" id="A0A133XDG8"/>
<dbReference type="Proteomes" id="UP000070186">
    <property type="component" value="Unassembled WGS sequence"/>
</dbReference>
<gene>
    <name evidence="1" type="ORF">AT959_19375</name>
</gene>
<reference evidence="1 2" key="1">
    <citation type="submission" date="2015-12" db="EMBL/GenBank/DDBJ databases">
        <title>Nitrous oxide reduction kinetics distinguish bacteria harboring typical versus atypical NosZ.</title>
        <authorList>
            <person name="Yoon S."/>
            <person name="Nissen S."/>
            <person name="Park D."/>
            <person name="Sanford R.A."/>
            <person name="Loeffler F.E."/>
        </authorList>
    </citation>
    <scope>NUCLEOTIDE SEQUENCE [LARGE SCALE GENOMIC DNA]</scope>
    <source>
        <strain evidence="1 2">ATCC BAA-841</strain>
    </source>
</reference>
<protein>
    <recommendedName>
        <fullName evidence="3">DUF676 domain-containing protein</fullName>
    </recommendedName>
</protein>
<keyword evidence="2" id="KW-1185">Reference proteome</keyword>
<sequence>MANKNAPFHPIIYVRGYAMTPGEIDETTADPFCGFNLGSTVYRAVPEKERQPRKFIFESPVIRLASDFGYQDVYEEGYDILDPEWEADPDNKVPSRAIIIFRYYDEASRLLGIGQTPNISQFADKLRLLILRVRELVCKNPANGIGEDDFRCHLVAHSMGGLVCRALLQNPAAEFRAAVKHVDKLFTYATPHNGIEMVGVNIPKWLDMNDMKNFNRDYMAEYLNIKDAFKATGRVDWLPEDSFPSERVFCMVGSNRMDYEAALGMSRTFAGHGSDGLVRIENAALHGWRRSGKNKGSAGDSCAKAFAYRAHSGFLGIVNSEEAFQNLTRFLFGDIRVDLWVDVEQIRLPKPVQDEVLAGRKVSALYQFEILASPRGKLWYLTRRTAEEDSVACLSHEEWMQAPAQRQALYLSSVFLANRARVNPRRRSLAYSMTLGVRVPDYEVDRRLWVNEHYEGGYLFRDSIILEMVPPKAEGDAWQVKYAWQGSGVSKADTAIDAKLLGDSRMEVCVPFGSSGSPGMQGQLRFIVSLWNKEAAGN</sequence>
<evidence type="ECO:0000313" key="2">
    <source>
        <dbReference type="Proteomes" id="UP000070186"/>
    </source>
</evidence>
<proteinExistence type="predicted"/>
<accession>A0A133XDG8</accession>
<organism evidence="1 2">
    <name type="scientific">Dechloromonas denitrificans</name>
    <dbReference type="NCBI Taxonomy" id="281362"/>
    <lineage>
        <taxon>Bacteria</taxon>
        <taxon>Pseudomonadati</taxon>
        <taxon>Pseudomonadota</taxon>
        <taxon>Betaproteobacteria</taxon>
        <taxon>Rhodocyclales</taxon>
        <taxon>Azonexaceae</taxon>
        <taxon>Dechloromonas</taxon>
    </lineage>
</organism>
<evidence type="ECO:0000313" key="1">
    <source>
        <dbReference type="EMBL" id="KXB28984.1"/>
    </source>
</evidence>
<comment type="caution">
    <text evidence="1">The sequence shown here is derived from an EMBL/GenBank/DDBJ whole genome shotgun (WGS) entry which is preliminary data.</text>
</comment>
<dbReference type="EMBL" id="LODL01000040">
    <property type="protein sequence ID" value="KXB28984.1"/>
    <property type="molecule type" value="Genomic_DNA"/>
</dbReference>
<dbReference type="Gene3D" id="3.40.50.1820">
    <property type="entry name" value="alpha/beta hydrolase"/>
    <property type="match status" value="1"/>
</dbReference>
<dbReference type="RefSeq" id="WP_066887063.1">
    <property type="nucleotide sequence ID" value="NZ_LODL01000040.1"/>
</dbReference>
<dbReference type="STRING" id="281362.AT959_19375"/>
<dbReference type="InterPro" id="IPR029058">
    <property type="entry name" value="AB_hydrolase_fold"/>
</dbReference>
<dbReference type="SUPFAM" id="SSF53474">
    <property type="entry name" value="alpha/beta-Hydrolases"/>
    <property type="match status" value="1"/>
</dbReference>
<evidence type="ECO:0008006" key="3">
    <source>
        <dbReference type="Google" id="ProtNLM"/>
    </source>
</evidence>